<dbReference type="EMBL" id="AQPF01000008">
    <property type="protein sequence ID" value="KAF0806508.1"/>
    <property type="molecule type" value="Genomic_DNA"/>
</dbReference>
<sequence length="369" mass="40429">MVRIGSLSLLICMALISGCSTPPNVHDRFGTGLFTVDPEKERSEMDALARQLETAIAAGKSVVISPALSDDAYYQGYRGGDGLDVLWEDPGQDGKTFSFTWHEASVAQNMGPPIFIRVAGQDYLVSAQEPGQYRLKASRFKAKDANLNGLKITGKPVEPRGLGAVYLSAGTYVSREWVQEWQDEIALEGRSRFKIRCAPTVGGHCLPHHVIETQKTVLRPAGYQPTANYVDKSAVNAIVVLDHDFASFELGPGEVVLIDGLFARPPNISFDDSDCVASPTNKGVECELRSVTMQRLTSSIENFQAGLAEEVLTPERRQRPFLVASRNYRVPSPDLAALLSFATYRTIHVTATPGDRVEDWGQTYFLSAD</sequence>
<organism evidence="1 2">
    <name type="scientific">Alcanivorax xiamenensis</name>
    <dbReference type="NCBI Taxonomy" id="1177156"/>
    <lineage>
        <taxon>Bacteria</taxon>
        <taxon>Pseudomonadati</taxon>
        <taxon>Pseudomonadota</taxon>
        <taxon>Gammaproteobacteria</taxon>
        <taxon>Oceanospirillales</taxon>
        <taxon>Alcanivoracaceae</taxon>
        <taxon>Alcanivorax</taxon>
    </lineage>
</organism>
<evidence type="ECO:0000313" key="1">
    <source>
        <dbReference type="EMBL" id="KAF0806508.1"/>
    </source>
</evidence>
<gene>
    <name evidence="1" type="ORF">A6D6_01506</name>
</gene>
<comment type="caution">
    <text evidence="1">The sequence shown here is derived from an EMBL/GenBank/DDBJ whole genome shotgun (WGS) entry which is preliminary data.</text>
</comment>
<dbReference type="PROSITE" id="PS51257">
    <property type="entry name" value="PROKAR_LIPOPROTEIN"/>
    <property type="match status" value="1"/>
</dbReference>
<proteinExistence type="predicted"/>
<reference evidence="1 2" key="1">
    <citation type="submission" date="2012-09" db="EMBL/GenBank/DDBJ databases">
        <title>Genome Sequence of alkane-degrading Bacterium Alcanivorax sp. 6-D-6.</title>
        <authorList>
            <person name="Lai Q."/>
            <person name="Shao Z."/>
        </authorList>
    </citation>
    <scope>NUCLEOTIDE SEQUENCE [LARGE SCALE GENOMIC DNA]</scope>
    <source>
        <strain evidence="1 2">6-D-6</strain>
    </source>
</reference>
<dbReference type="Proteomes" id="UP000771797">
    <property type="component" value="Unassembled WGS sequence"/>
</dbReference>
<evidence type="ECO:0000313" key="2">
    <source>
        <dbReference type="Proteomes" id="UP000771797"/>
    </source>
</evidence>
<protein>
    <submittedName>
        <fullName evidence="1">Uncharacterized protein</fullName>
    </submittedName>
</protein>
<accession>A0ABQ6YAL1</accession>
<name>A0ABQ6YAL1_9GAMM</name>
<keyword evidence="2" id="KW-1185">Reference proteome</keyword>